<keyword evidence="3" id="KW-1185">Reference proteome</keyword>
<evidence type="ECO:0000313" key="3">
    <source>
        <dbReference type="Proteomes" id="UP001174136"/>
    </source>
</evidence>
<name>A0AA47M0P3_MERPO</name>
<proteinExistence type="predicted"/>
<accession>A0AA47M0P3</accession>
<organism evidence="2 3">
    <name type="scientific">Merluccius polli</name>
    <name type="common">Benguela hake</name>
    <name type="synonym">Merluccius cadenati</name>
    <dbReference type="NCBI Taxonomy" id="89951"/>
    <lineage>
        <taxon>Eukaryota</taxon>
        <taxon>Metazoa</taxon>
        <taxon>Chordata</taxon>
        <taxon>Craniata</taxon>
        <taxon>Vertebrata</taxon>
        <taxon>Euteleostomi</taxon>
        <taxon>Actinopterygii</taxon>
        <taxon>Neopterygii</taxon>
        <taxon>Teleostei</taxon>
        <taxon>Neoteleostei</taxon>
        <taxon>Acanthomorphata</taxon>
        <taxon>Zeiogadaria</taxon>
        <taxon>Gadariae</taxon>
        <taxon>Gadiformes</taxon>
        <taxon>Gadoidei</taxon>
        <taxon>Merlucciidae</taxon>
        <taxon>Merluccius</taxon>
    </lineage>
</organism>
<dbReference type="Proteomes" id="UP001174136">
    <property type="component" value="Unassembled WGS sequence"/>
</dbReference>
<gene>
    <name evidence="2" type="ORF">N1851_033797</name>
</gene>
<feature type="region of interest" description="Disordered" evidence="1">
    <location>
        <begin position="81"/>
        <end position="110"/>
    </location>
</feature>
<protein>
    <submittedName>
        <fullName evidence="2">Uncharacterized protein</fullName>
    </submittedName>
</protein>
<evidence type="ECO:0000256" key="1">
    <source>
        <dbReference type="SAM" id="MobiDB-lite"/>
    </source>
</evidence>
<reference evidence="2" key="1">
    <citation type="journal article" date="2023" name="Front. Mar. Sci.">
        <title>A new Merluccius polli reference genome to investigate the effects of global change in West African waters.</title>
        <authorList>
            <person name="Mateo J.L."/>
            <person name="Blanco-Fernandez C."/>
            <person name="Garcia-Vazquez E."/>
            <person name="Machado-Schiaffino G."/>
        </authorList>
    </citation>
    <scope>NUCLEOTIDE SEQUENCE</scope>
    <source>
        <strain evidence="2">C29</strain>
        <tissue evidence="2">Fin</tissue>
    </source>
</reference>
<evidence type="ECO:0000313" key="2">
    <source>
        <dbReference type="EMBL" id="KAK0131500.1"/>
    </source>
</evidence>
<comment type="caution">
    <text evidence="2">The sequence shown here is derived from an EMBL/GenBank/DDBJ whole genome shotgun (WGS) entry which is preliminary data.</text>
</comment>
<sequence>MLDRLPALMCVLEDIADKSRGSPSGDRSVEAQGQLAQIDLHFIGLLAIFQLLGDNKLLSDVLDTAQKCNISIERVKKSQRKTSSRLEGSVVTSTVGERRSDPDDKDEIYESNLDDLRHKLHQAKRILERKRKG</sequence>
<dbReference type="EMBL" id="JAOPHQ010006541">
    <property type="protein sequence ID" value="KAK0131500.1"/>
    <property type="molecule type" value="Genomic_DNA"/>
</dbReference>
<dbReference type="AlphaFoldDB" id="A0AA47M0P3"/>